<organism evidence="1 2">
    <name type="scientific">Candidatus Brevundimonas colombiensis</name>
    <dbReference type="NCBI Taxonomy" id="3121376"/>
    <lineage>
        <taxon>Bacteria</taxon>
        <taxon>Pseudomonadati</taxon>
        <taxon>Pseudomonadota</taxon>
        <taxon>Alphaproteobacteria</taxon>
        <taxon>Caulobacterales</taxon>
        <taxon>Caulobacteraceae</taxon>
        <taxon>Brevundimonas</taxon>
    </lineage>
</organism>
<evidence type="ECO:0000313" key="2">
    <source>
        <dbReference type="Proteomes" id="UP001213664"/>
    </source>
</evidence>
<dbReference type="Proteomes" id="UP001213664">
    <property type="component" value="Chromosome"/>
</dbReference>
<accession>A0AAJ5X2S6</accession>
<name>A0AAJ5X2S6_9CAUL</name>
<protein>
    <submittedName>
        <fullName evidence="1">Uncharacterized protein</fullName>
    </submittedName>
</protein>
<sequence length="122" mass="13281">MPKTDTAIAAILESSRADLLDHVNKTFDALKAQLVDDAAALPKNDKVPTLEQCQDPANKEGANLTPRGVEILYRLFDDGAGYNRASKALGITQTAARNRKGLWEKKEGGLSRKRAFVEGIDD</sequence>
<proteinExistence type="predicted"/>
<dbReference type="EMBL" id="CP119326">
    <property type="protein sequence ID" value="WEK41168.1"/>
    <property type="molecule type" value="Genomic_DNA"/>
</dbReference>
<evidence type="ECO:0000313" key="1">
    <source>
        <dbReference type="EMBL" id="WEK41168.1"/>
    </source>
</evidence>
<dbReference type="AlphaFoldDB" id="A0AAJ5X2S6"/>
<gene>
    <name evidence="1" type="ORF">P0Y50_06060</name>
</gene>
<reference evidence="1" key="1">
    <citation type="submission" date="2023-03" db="EMBL/GenBank/DDBJ databases">
        <title>Andean soil-derived lignocellulolytic bacterial consortium as a source of novel taxa and putative plastic-active enzymes.</title>
        <authorList>
            <person name="Diaz-Garcia L."/>
            <person name="Chuvochina M."/>
            <person name="Feuerriegel G."/>
            <person name="Bunk B."/>
            <person name="Sproer C."/>
            <person name="Streit W.R."/>
            <person name="Rodriguez L.M."/>
            <person name="Overmann J."/>
            <person name="Jimenez D.J."/>
        </authorList>
    </citation>
    <scope>NUCLEOTIDE SEQUENCE</scope>
    <source>
        <strain evidence="1">MAG 833</strain>
    </source>
</reference>